<protein>
    <recommendedName>
        <fullName evidence="3">Gcp-like domain-containing protein</fullName>
    </recommendedName>
</protein>
<dbReference type="PATRIC" id="fig|743966.3.peg.35"/>
<gene>
    <name evidence="1" type="ORF">MYB_00180</name>
</gene>
<organism evidence="1 2">
    <name type="scientific">Mesomycoplasma bovoculi M165/69</name>
    <dbReference type="NCBI Taxonomy" id="743966"/>
    <lineage>
        <taxon>Bacteria</taxon>
        <taxon>Bacillati</taxon>
        <taxon>Mycoplasmatota</taxon>
        <taxon>Mycoplasmoidales</taxon>
        <taxon>Metamycoplasmataceae</taxon>
        <taxon>Mesomycoplasma</taxon>
    </lineage>
</organism>
<dbReference type="STRING" id="743966.MYB_00180"/>
<proteinExistence type="predicted"/>
<evidence type="ECO:0000313" key="1">
    <source>
        <dbReference type="EMBL" id="AHH45048.1"/>
    </source>
</evidence>
<accession>W5UZT5</accession>
<reference evidence="1 2" key="1">
    <citation type="journal article" date="2014" name="Genome Announc.">
        <title>Complete Genome Sequence of Mycoplasma bovoculi Strain M165/69T (ATCC 29104).</title>
        <authorList>
            <person name="Calcutt M.J."/>
            <person name="Foecking M.F."/>
        </authorList>
    </citation>
    <scope>NUCLEOTIDE SEQUENCE [LARGE SCALE GENOMIC DNA]</scope>
    <source>
        <strain evidence="1">M165/69</strain>
    </source>
</reference>
<name>W5UZT5_9BACT</name>
<dbReference type="HOGENOM" id="CLU_064886_0_2_14"/>
<dbReference type="RefSeq" id="WP_022934848.1">
    <property type="nucleotide sequence ID" value="NZ_CP007154.1"/>
</dbReference>
<sequence length="180" mass="20833">MKFFIDTTNDFIALAIFDQNYVLVDYFLEKIVQKADVLPIKINDLLTKNNLKIQQINEFYLNLGPGKFTGCRIGLVFVRTICQLSEAKLFTTNSFSIISVAFKEKRYYTIKNSNNSSFGAWAQQGTLVSEMEIINENIDNQGSFDYVYLFTNFKQAQTIFKQEKKLLQVEALYLKDPKIN</sequence>
<dbReference type="Gene3D" id="3.30.420.200">
    <property type="match status" value="1"/>
</dbReference>
<dbReference type="SUPFAM" id="SSF53067">
    <property type="entry name" value="Actin-like ATPase domain"/>
    <property type="match status" value="1"/>
</dbReference>
<dbReference type="Proteomes" id="UP000019229">
    <property type="component" value="Chromosome"/>
</dbReference>
<dbReference type="InterPro" id="IPR043129">
    <property type="entry name" value="ATPase_NBD"/>
</dbReference>
<dbReference type="eggNOG" id="COG1214">
    <property type="taxonomic scope" value="Bacteria"/>
</dbReference>
<dbReference type="AlphaFoldDB" id="W5UZT5"/>
<dbReference type="OrthoDB" id="9784166at2"/>
<keyword evidence="2" id="KW-1185">Reference proteome</keyword>
<dbReference type="EMBL" id="CP007154">
    <property type="protein sequence ID" value="AHH45048.1"/>
    <property type="molecule type" value="Genomic_DNA"/>
</dbReference>
<dbReference type="KEGG" id="mbc:MYB_00180"/>
<evidence type="ECO:0008006" key="3">
    <source>
        <dbReference type="Google" id="ProtNLM"/>
    </source>
</evidence>
<evidence type="ECO:0000313" key="2">
    <source>
        <dbReference type="Proteomes" id="UP000019229"/>
    </source>
</evidence>
<dbReference type="Gene3D" id="3.30.420.40">
    <property type="match status" value="1"/>
</dbReference>